<evidence type="ECO:0000256" key="1">
    <source>
        <dbReference type="SAM" id="MobiDB-lite"/>
    </source>
</evidence>
<evidence type="ECO:0000313" key="3">
    <source>
        <dbReference type="Proteomes" id="UP000774804"/>
    </source>
</evidence>
<feature type="compositionally biased region" description="Acidic residues" evidence="1">
    <location>
        <begin position="263"/>
        <end position="283"/>
    </location>
</feature>
<accession>A0A8T1D4E6</accession>
<protein>
    <submittedName>
        <fullName evidence="2">Uncharacterized protein</fullName>
    </submittedName>
</protein>
<dbReference type="Proteomes" id="UP000774804">
    <property type="component" value="Unassembled WGS sequence"/>
</dbReference>
<feature type="compositionally biased region" description="Basic and acidic residues" evidence="1">
    <location>
        <begin position="158"/>
        <end position="192"/>
    </location>
</feature>
<reference evidence="2" key="1">
    <citation type="submission" date="2018-10" db="EMBL/GenBank/DDBJ databases">
        <title>Effector identification in a new, highly contiguous assembly of the strawberry crown rot pathogen Phytophthora cactorum.</title>
        <authorList>
            <person name="Armitage A.D."/>
            <person name="Nellist C.F."/>
            <person name="Bates H."/>
            <person name="Vickerstaff R.J."/>
            <person name="Harrison R.J."/>
        </authorList>
    </citation>
    <scope>NUCLEOTIDE SEQUENCE</scope>
    <source>
        <strain evidence="2">4032</strain>
    </source>
</reference>
<name>A0A8T1D4E6_9STRA</name>
<feature type="compositionally biased region" description="Acidic residues" evidence="1">
    <location>
        <begin position="73"/>
        <end position="101"/>
    </location>
</feature>
<organism evidence="2 3">
    <name type="scientific">Phytophthora cactorum</name>
    <dbReference type="NCBI Taxonomy" id="29920"/>
    <lineage>
        <taxon>Eukaryota</taxon>
        <taxon>Sar</taxon>
        <taxon>Stramenopiles</taxon>
        <taxon>Oomycota</taxon>
        <taxon>Peronosporomycetes</taxon>
        <taxon>Peronosporales</taxon>
        <taxon>Peronosporaceae</taxon>
        <taxon>Phytophthora</taxon>
    </lineage>
</organism>
<gene>
    <name evidence="2" type="ORF">PC115_g5525</name>
</gene>
<dbReference type="EMBL" id="RCMI01000115">
    <property type="protein sequence ID" value="KAG2933372.1"/>
    <property type="molecule type" value="Genomic_DNA"/>
</dbReference>
<comment type="caution">
    <text evidence="2">The sequence shown here is derived from an EMBL/GenBank/DDBJ whole genome shotgun (WGS) entry which is preliminary data.</text>
</comment>
<proteinExistence type="predicted"/>
<evidence type="ECO:0000313" key="2">
    <source>
        <dbReference type="EMBL" id="KAG2933372.1"/>
    </source>
</evidence>
<feature type="compositionally biased region" description="Low complexity" evidence="1">
    <location>
        <begin position="136"/>
        <end position="157"/>
    </location>
</feature>
<feature type="compositionally biased region" description="Polar residues" evidence="1">
    <location>
        <begin position="207"/>
        <end position="249"/>
    </location>
</feature>
<feature type="region of interest" description="Disordered" evidence="1">
    <location>
        <begin position="39"/>
        <end position="322"/>
    </location>
</feature>
<dbReference type="VEuPathDB" id="FungiDB:PC110_g22947"/>
<feature type="compositionally biased region" description="Basic residues" evidence="1">
    <location>
        <begin position="107"/>
        <end position="123"/>
    </location>
</feature>
<sequence length="400" mass="43830">MVVRHETRSEKIAFAERLTQVHVGDRIRLLQEHRAFIRGERPTDTDFSSARPASSGPLRNQARPRPIARQSAEVEELDDDDDEKDEDEEEDESWDAEDELESATGKGKAKAKAKRVVKSKKVVKSATGAKPRKKSAATLAKEARVAAAAAKRSAAAKARQDQASDAQNKGKEAKKAARKRLEEAKGKKRMADTEAPAEPKKRRTFPHETTQGGCDSSTESPSLDRSTADATHSSTPEPAQTHAAQTTPGASIVQPLVGPVPAADEESGDALDSECDEEEEEMMFDYVSASEDTTPPLPSEITESDDSPDESSPAVVADNDALMNEDTDFDWPILESEELLDFAKDEAELAKTRKTGWYLDPDEFPPDQRYPGLYDDPYGPSEEVMRSCEAVYALSRAAPR</sequence>
<dbReference type="AlphaFoldDB" id="A0A8T1D4E6"/>
<feature type="region of interest" description="Disordered" evidence="1">
    <location>
        <begin position="357"/>
        <end position="377"/>
    </location>
</feature>